<keyword evidence="1" id="KW-0812">Transmembrane</keyword>
<dbReference type="InParanoid" id="L5KZY2"/>
<gene>
    <name evidence="2" type="ORF">PAL_GLEAN10015980</name>
</gene>
<dbReference type="AlphaFoldDB" id="L5KZY2"/>
<name>L5KZY2_PTEAL</name>
<keyword evidence="1" id="KW-1133">Transmembrane helix</keyword>
<reference evidence="3" key="1">
    <citation type="journal article" date="2013" name="Science">
        <title>Comparative analysis of bat genomes provides insight into the evolution of flight and immunity.</title>
        <authorList>
            <person name="Zhang G."/>
            <person name="Cowled C."/>
            <person name="Shi Z."/>
            <person name="Huang Z."/>
            <person name="Bishop-Lilly K.A."/>
            <person name="Fang X."/>
            <person name="Wynne J.W."/>
            <person name="Xiong Z."/>
            <person name="Baker M.L."/>
            <person name="Zhao W."/>
            <person name="Tachedjian M."/>
            <person name="Zhu Y."/>
            <person name="Zhou P."/>
            <person name="Jiang X."/>
            <person name="Ng J."/>
            <person name="Yang L."/>
            <person name="Wu L."/>
            <person name="Xiao J."/>
            <person name="Feng Y."/>
            <person name="Chen Y."/>
            <person name="Sun X."/>
            <person name="Zhang Y."/>
            <person name="Marsh G.A."/>
            <person name="Crameri G."/>
            <person name="Broder C.C."/>
            <person name="Frey K.G."/>
            <person name="Wang L.F."/>
            <person name="Wang J."/>
        </authorList>
    </citation>
    <scope>NUCLEOTIDE SEQUENCE [LARGE SCALE GENOMIC DNA]</scope>
</reference>
<keyword evidence="1" id="KW-0472">Membrane</keyword>
<evidence type="ECO:0000256" key="1">
    <source>
        <dbReference type="SAM" id="Phobius"/>
    </source>
</evidence>
<protein>
    <submittedName>
        <fullName evidence="2">Metallophosphoesterase 1</fullName>
    </submittedName>
</protein>
<organism evidence="2 3">
    <name type="scientific">Pteropus alecto</name>
    <name type="common">Black flying fox</name>
    <dbReference type="NCBI Taxonomy" id="9402"/>
    <lineage>
        <taxon>Eukaryota</taxon>
        <taxon>Metazoa</taxon>
        <taxon>Chordata</taxon>
        <taxon>Craniata</taxon>
        <taxon>Vertebrata</taxon>
        <taxon>Euteleostomi</taxon>
        <taxon>Mammalia</taxon>
        <taxon>Eutheria</taxon>
        <taxon>Laurasiatheria</taxon>
        <taxon>Chiroptera</taxon>
        <taxon>Yinpterochiroptera</taxon>
        <taxon>Pteropodoidea</taxon>
        <taxon>Pteropodidae</taxon>
        <taxon>Pteropodinae</taxon>
        <taxon>Pteropus</taxon>
    </lineage>
</organism>
<proteinExistence type="predicted"/>
<dbReference type="STRING" id="9402.L5KZY2"/>
<dbReference type="Proteomes" id="UP000010552">
    <property type="component" value="Unassembled WGS sequence"/>
</dbReference>
<accession>L5KZY2</accession>
<evidence type="ECO:0000313" key="2">
    <source>
        <dbReference type="EMBL" id="ELK16735.1"/>
    </source>
</evidence>
<keyword evidence="3" id="KW-1185">Reference proteome</keyword>
<dbReference type="EMBL" id="KB030438">
    <property type="protein sequence ID" value="ELK16735.1"/>
    <property type="molecule type" value="Genomic_DNA"/>
</dbReference>
<feature type="transmembrane region" description="Helical" evidence="1">
    <location>
        <begin position="32"/>
        <end position="55"/>
    </location>
</feature>
<sequence>MGSMTPTEYTLAKCYLSFEDTVLITYCKASGFLVVLILVQFRLLPSPFLFGWQLLKEFKTVKRNRLFAFSNKYQSQRN</sequence>
<evidence type="ECO:0000313" key="3">
    <source>
        <dbReference type="Proteomes" id="UP000010552"/>
    </source>
</evidence>